<comment type="caution">
    <text evidence="1">The sequence shown here is derived from an EMBL/GenBank/DDBJ whole genome shotgun (WGS) entry which is preliminary data.</text>
</comment>
<name>A0A9P4XB63_9HYPO</name>
<reference evidence="1 2" key="1">
    <citation type="submission" date="2018-06" db="EMBL/GenBank/DDBJ databases">
        <title>Genome analysis of cellulolytic fungus Trichoderma lentiforme CFAM-422.</title>
        <authorList>
            <person name="Steindorff A.S."/>
            <person name="Formighieri E.F."/>
            <person name="Midorikawa G.E.O."/>
            <person name="Tamietti M.S."/>
            <person name="Ramos E.Z."/>
            <person name="Silva A.S."/>
            <person name="Bon E.P.S."/>
            <person name="Mendes T.D."/>
            <person name="Damaso M.C.T."/>
            <person name="Favaro L.C.L."/>
        </authorList>
    </citation>
    <scope>NUCLEOTIDE SEQUENCE [LARGE SCALE GENOMIC DNA]</scope>
    <source>
        <strain evidence="1 2">CFAM-422</strain>
    </source>
</reference>
<proteinExistence type="predicted"/>
<protein>
    <submittedName>
        <fullName evidence="1">Uncharacterized protein</fullName>
    </submittedName>
</protein>
<accession>A0A9P4XB63</accession>
<gene>
    <name evidence="1" type="ORF">CFAM422_008809</name>
</gene>
<dbReference type="AlphaFoldDB" id="A0A9P4XB63"/>
<organism evidence="1 2">
    <name type="scientific">Trichoderma lentiforme</name>
    <dbReference type="NCBI Taxonomy" id="1567552"/>
    <lineage>
        <taxon>Eukaryota</taxon>
        <taxon>Fungi</taxon>
        <taxon>Dikarya</taxon>
        <taxon>Ascomycota</taxon>
        <taxon>Pezizomycotina</taxon>
        <taxon>Sordariomycetes</taxon>
        <taxon>Hypocreomycetidae</taxon>
        <taxon>Hypocreales</taxon>
        <taxon>Hypocreaceae</taxon>
        <taxon>Trichoderma</taxon>
    </lineage>
</organism>
<evidence type="ECO:0000313" key="2">
    <source>
        <dbReference type="Proteomes" id="UP000801864"/>
    </source>
</evidence>
<dbReference type="Proteomes" id="UP000801864">
    <property type="component" value="Unassembled WGS sequence"/>
</dbReference>
<evidence type="ECO:0000313" key="1">
    <source>
        <dbReference type="EMBL" id="KAF3066986.1"/>
    </source>
</evidence>
<keyword evidence="2" id="KW-1185">Reference proteome</keyword>
<sequence>MSPCEDVRSADKLEVSGMEEDDGSAGDSPSALSCPCYVEYSVVRQRQVAVLSIRPRKAYRLEYWIFHTTVAAAYNKIAKSGKYVLHEKAKFIWRQQRALMKRAARQTFSLAGKVSKSMKSRTDIEALSLVEQVGFSGPSAVPMNVPEKGAEADIVGADIREKSQYAIVFAARSTVNDSPSGLAYQLGHLPIPITRNSKAIVGLLLGDEGGSFMCSLRSLWSPASDLGGDGGNTDTTIGPLCLGAKGGAQKIRHIAFKTKARYKQWQLDGGNSGLIRLFMSWKPIWSIAKGGSERQDAVWLA</sequence>
<dbReference type="EMBL" id="QLNT01000016">
    <property type="protein sequence ID" value="KAF3066986.1"/>
    <property type="molecule type" value="Genomic_DNA"/>
</dbReference>